<reference evidence="2 3" key="1">
    <citation type="journal article" date="2011" name="J. Bacteriol.">
        <title>Genome sequence of Brevibacillus laterosporus LMG 15441, a pathogen of invertebrates.</title>
        <authorList>
            <person name="Djukic M."/>
            <person name="Poehlein A."/>
            <person name="Thurmer A."/>
            <person name="Daniel R."/>
        </authorList>
    </citation>
    <scope>NUCLEOTIDE SEQUENCE [LARGE SCALE GENOMIC DNA]</scope>
    <source>
        <strain evidence="2 3">LMG 15441</strain>
    </source>
</reference>
<dbReference type="InterPro" id="IPR007627">
    <property type="entry name" value="RNA_pol_sigma70_r2"/>
</dbReference>
<gene>
    <name evidence="2" type="primary">sigJ</name>
    <name evidence="2" type="ORF">BRLA_c024270</name>
</gene>
<dbReference type="GO" id="GO:0016987">
    <property type="term" value="F:sigma factor activity"/>
    <property type="evidence" value="ECO:0007669"/>
    <property type="project" value="TreeGrafter"/>
</dbReference>
<evidence type="ECO:0000313" key="2">
    <source>
        <dbReference type="EMBL" id="AIG26747.1"/>
    </source>
</evidence>
<dbReference type="KEGG" id="blr:BRLA_c024270"/>
<dbReference type="InterPro" id="IPR052704">
    <property type="entry name" value="ECF_Sigma-70_Domain"/>
</dbReference>
<dbReference type="eggNOG" id="COG1595">
    <property type="taxonomic scope" value="Bacteria"/>
</dbReference>
<dbReference type="PANTHER" id="PTHR30173:SF36">
    <property type="entry name" value="ECF RNA POLYMERASE SIGMA FACTOR SIGJ"/>
    <property type="match status" value="1"/>
</dbReference>
<proteinExistence type="predicted"/>
<dbReference type="Proteomes" id="UP000005850">
    <property type="component" value="Chromosome"/>
</dbReference>
<dbReference type="AlphaFoldDB" id="A0A075R2I3"/>
<feature type="domain" description="RNA polymerase sigma-70 region 2" evidence="1">
    <location>
        <begin position="16"/>
        <end position="80"/>
    </location>
</feature>
<organism evidence="2 3">
    <name type="scientific">Brevibacillus laterosporus LMG 15441</name>
    <dbReference type="NCBI Taxonomy" id="1042163"/>
    <lineage>
        <taxon>Bacteria</taxon>
        <taxon>Bacillati</taxon>
        <taxon>Bacillota</taxon>
        <taxon>Bacilli</taxon>
        <taxon>Bacillales</taxon>
        <taxon>Paenibacillaceae</taxon>
        <taxon>Brevibacillus</taxon>
    </lineage>
</organism>
<dbReference type="Pfam" id="PF04542">
    <property type="entry name" value="Sigma70_r2"/>
    <property type="match status" value="1"/>
</dbReference>
<accession>A0A075R2I3</accession>
<dbReference type="Gene3D" id="1.10.1740.10">
    <property type="match status" value="1"/>
</dbReference>
<evidence type="ECO:0000313" key="3">
    <source>
        <dbReference type="Proteomes" id="UP000005850"/>
    </source>
</evidence>
<evidence type="ECO:0000259" key="1">
    <source>
        <dbReference type="Pfam" id="PF04542"/>
    </source>
</evidence>
<sequence length="198" mass="22853">MEYHSHLHNGMVEEFYLSFKPYLLSIAYRMLGSLTDAEDIVQDTFLQLQRTDISYITNAKSYLSKMVTNRCINEMKSARKKREAYQGAWLPEPIIHGQILDPSEKVIQDDSLSYALLRLMEELSAMERAVYVLKTAHVVHVNNQKGILIVKDDKPIGVFSFVWHPSTHKIRQLFYVVNPDKLQKIDLSLPLSSPSIEK</sequence>
<dbReference type="EMBL" id="CP007806">
    <property type="protein sequence ID" value="AIG26747.1"/>
    <property type="molecule type" value="Genomic_DNA"/>
</dbReference>
<dbReference type="InterPro" id="IPR013325">
    <property type="entry name" value="RNA_pol_sigma_r2"/>
</dbReference>
<dbReference type="RefSeq" id="WP_003337678.1">
    <property type="nucleotide sequence ID" value="NZ_CP007806.1"/>
</dbReference>
<protein>
    <submittedName>
        <fullName evidence="2">RNA polymerase sigma-J factor SigJ</fullName>
    </submittedName>
</protein>
<dbReference type="PANTHER" id="PTHR30173">
    <property type="entry name" value="SIGMA 19 FACTOR"/>
    <property type="match status" value="1"/>
</dbReference>
<dbReference type="HOGENOM" id="CLU_1375911_0_0_9"/>
<dbReference type="SUPFAM" id="SSF88946">
    <property type="entry name" value="Sigma2 domain of RNA polymerase sigma factors"/>
    <property type="match status" value="1"/>
</dbReference>
<name>A0A075R2I3_BRELA</name>
<dbReference type="STRING" id="1042163.BRLA_c024270"/>
<dbReference type="GO" id="GO:0006352">
    <property type="term" value="P:DNA-templated transcription initiation"/>
    <property type="evidence" value="ECO:0007669"/>
    <property type="project" value="InterPro"/>
</dbReference>
<keyword evidence="3" id="KW-1185">Reference proteome</keyword>